<evidence type="ECO:0000313" key="1">
    <source>
        <dbReference type="EMBL" id="SOE68874.1"/>
    </source>
</evidence>
<evidence type="ECO:0000313" key="2">
    <source>
        <dbReference type="Proteomes" id="UP000219440"/>
    </source>
</evidence>
<reference evidence="1 2" key="1">
    <citation type="submission" date="2017-09" db="EMBL/GenBank/DDBJ databases">
        <authorList>
            <person name="Ehlers B."/>
            <person name="Leendertz F.H."/>
        </authorList>
    </citation>
    <scope>NUCLEOTIDE SEQUENCE [LARGE SCALE GENOMIC DNA]</scope>
    <source>
        <strain evidence="1 2">CGMCC 1.05381</strain>
    </source>
</reference>
<proteinExistence type="predicted"/>
<sequence>MTDPNAAAQRIIVSTGGSMPMKGVGMILRGAILVTAQSMIAKGHVAK</sequence>
<dbReference type="RefSeq" id="WP_179691855.1">
    <property type="nucleotide sequence ID" value="NZ_BMLC01000005.1"/>
</dbReference>
<organism evidence="1 2">
    <name type="scientific">Salinibacterium xinjiangense</name>
    <dbReference type="NCBI Taxonomy" id="386302"/>
    <lineage>
        <taxon>Bacteria</taxon>
        <taxon>Bacillati</taxon>
        <taxon>Actinomycetota</taxon>
        <taxon>Actinomycetes</taxon>
        <taxon>Micrococcales</taxon>
        <taxon>Microbacteriaceae</taxon>
        <taxon>Salinibacterium</taxon>
    </lineage>
</organism>
<accession>A0A2C8ZTG8</accession>
<dbReference type="Proteomes" id="UP000219440">
    <property type="component" value="Unassembled WGS sequence"/>
</dbReference>
<protein>
    <submittedName>
        <fullName evidence="1">Uncharacterized protein</fullName>
    </submittedName>
</protein>
<dbReference type="EMBL" id="OCST01000004">
    <property type="protein sequence ID" value="SOE68874.1"/>
    <property type="molecule type" value="Genomic_DNA"/>
</dbReference>
<name>A0A2C8ZTG8_9MICO</name>
<gene>
    <name evidence="1" type="ORF">SAMN06296378_1857</name>
</gene>
<keyword evidence="2" id="KW-1185">Reference proteome</keyword>
<dbReference type="AlphaFoldDB" id="A0A2C8ZTG8"/>